<dbReference type="Pfam" id="PF13305">
    <property type="entry name" value="TetR_C_33"/>
    <property type="match status" value="1"/>
</dbReference>
<dbReference type="PRINTS" id="PR00455">
    <property type="entry name" value="HTHTETR"/>
</dbReference>
<dbReference type="PROSITE" id="PS50977">
    <property type="entry name" value="HTH_TETR_2"/>
    <property type="match status" value="1"/>
</dbReference>
<protein>
    <recommendedName>
        <fullName evidence="5">HTH tetR-type domain-containing protein</fullName>
    </recommendedName>
</protein>
<evidence type="ECO:0000256" key="4">
    <source>
        <dbReference type="PROSITE-ProRule" id="PRU00335"/>
    </source>
</evidence>
<dbReference type="SUPFAM" id="SSF48498">
    <property type="entry name" value="Tetracyclin repressor-like, C-terminal domain"/>
    <property type="match status" value="1"/>
</dbReference>
<sequence length="235" mass="25381">MFRCSLSGVQFECKTVYAGSMHETAAATAEVDNSARPYHHGALRSELIAESLKTISERGVAAVSLRQLARDAGVTPAAPYHHFPDRAALFAAIIAEGHTLLYKRLGDAVSVAVDATAALRDMLVAYARFAADHPAHMRVMLRPEAGDPARHPEVADTRAVDLLRATVVAAQREGALPNADPEPWVQLFWSLAVGYVTLWVDGPVEARCHALGTTPEEMIERVGDAIASLLRRPRG</sequence>
<keyword evidence="2 4" id="KW-0238">DNA-binding</keyword>
<dbReference type="SUPFAM" id="SSF46689">
    <property type="entry name" value="Homeodomain-like"/>
    <property type="match status" value="1"/>
</dbReference>
<keyword evidence="7" id="KW-1185">Reference proteome</keyword>
<dbReference type="GO" id="GO:0003700">
    <property type="term" value="F:DNA-binding transcription factor activity"/>
    <property type="evidence" value="ECO:0007669"/>
    <property type="project" value="TreeGrafter"/>
</dbReference>
<evidence type="ECO:0000313" key="6">
    <source>
        <dbReference type="EMBL" id="GGJ83344.1"/>
    </source>
</evidence>
<dbReference type="AlphaFoldDB" id="A0A917PKW7"/>
<dbReference type="PANTHER" id="PTHR30055:SF220">
    <property type="entry name" value="TETR-FAMILY REGULATORY PROTEIN"/>
    <property type="match status" value="1"/>
</dbReference>
<evidence type="ECO:0000256" key="1">
    <source>
        <dbReference type="ARBA" id="ARBA00023015"/>
    </source>
</evidence>
<reference evidence="6" key="2">
    <citation type="submission" date="2020-09" db="EMBL/GenBank/DDBJ databases">
        <authorList>
            <person name="Sun Q."/>
            <person name="Zhou Y."/>
        </authorList>
    </citation>
    <scope>NUCLEOTIDE SEQUENCE</scope>
    <source>
        <strain evidence="6">CGMCC 1.8984</strain>
    </source>
</reference>
<dbReference type="InterPro" id="IPR009057">
    <property type="entry name" value="Homeodomain-like_sf"/>
</dbReference>
<keyword evidence="1" id="KW-0805">Transcription regulation</keyword>
<dbReference type="InterPro" id="IPR036271">
    <property type="entry name" value="Tet_transcr_reg_TetR-rel_C_sf"/>
</dbReference>
<feature type="domain" description="HTH tetR-type" evidence="5">
    <location>
        <begin position="41"/>
        <end position="101"/>
    </location>
</feature>
<organism evidence="6 7">
    <name type="scientific">Agromyces bauzanensis</name>
    <dbReference type="NCBI Taxonomy" id="1308924"/>
    <lineage>
        <taxon>Bacteria</taxon>
        <taxon>Bacillati</taxon>
        <taxon>Actinomycetota</taxon>
        <taxon>Actinomycetes</taxon>
        <taxon>Micrococcales</taxon>
        <taxon>Microbacteriaceae</taxon>
        <taxon>Agromyces</taxon>
    </lineage>
</organism>
<evidence type="ECO:0000313" key="7">
    <source>
        <dbReference type="Proteomes" id="UP000636956"/>
    </source>
</evidence>
<dbReference type="GO" id="GO:0000976">
    <property type="term" value="F:transcription cis-regulatory region binding"/>
    <property type="evidence" value="ECO:0007669"/>
    <property type="project" value="TreeGrafter"/>
</dbReference>
<comment type="caution">
    <text evidence="6">The sequence shown here is derived from an EMBL/GenBank/DDBJ whole genome shotgun (WGS) entry which is preliminary data.</text>
</comment>
<dbReference type="Proteomes" id="UP000636956">
    <property type="component" value="Unassembled WGS sequence"/>
</dbReference>
<dbReference type="InterPro" id="IPR025996">
    <property type="entry name" value="MT1864/Rv1816-like_C"/>
</dbReference>
<evidence type="ECO:0000259" key="5">
    <source>
        <dbReference type="PROSITE" id="PS50977"/>
    </source>
</evidence>
<proteinExistence type="predicted"/>
<evidence type="ECO:0000256" key="2">
    <source>
        <dbReference type="ARBA" id="ARBA00023125"/>
    </source>
</evidence>
<dbReference type="InterPro" id="IPR001647">
    <property type="entry name" value="HTH_TetR"/>
</dbReference>
<evidence type="ECO:0000256" key="3">
    <source>
        <dbReference type="ARBA" id="ARBA00023163"/>
    </source>
</evidence>
<accession>A0A917PKW7</accession>
<feature type="DNA-binding region" description="H-T-H motif" evidence="4">
    <location>
        <begin position="64"/>
        <end position="83"/>
    </location>
</feature>
<name>A0A917PKW7_9MICO</name>
<dbReference type="InterPro" id="IPR050109">
    <property type="entry name" value="HTH-type_TetR-like_transc_reg"/>
</dbReference>
<dbReference type="Pfam" id="PF00440">
    <property type="entry name" value="TetR_N"/>
    <property type="match status" value="1"/>
</dbReference>
<reference evidence="6" key="1">
    <citation type="journal article" date="2014" name="Int. J. Syst. Evol. Microbiol.">
        <title>Complete genome sequence of Corynebacterium casei LMG S-19264T (=DSM 44701T), isolated from a smear-ripened cheese.</title>
        <authorList>
            <consortium name="US DOE Joint Genome Institute (JGI-PGF)"/>
            <person name="Walter F."/>
            <person name="Albersmeier A."/>
            <person name="Kalinowski J."/>
            <person name="Ruckert C."/>
        </authorList>
    </citation>
    <scope>NUCLEOTIDE SEQUENCE</scope>
    <source>
        <strain evidence="6">CGMCC 1.8984</strain>
    </source>
</reference>
<keyword evidence="3" id="KW-0804">Transcription</keyword>
<dbReference type="Gene3D" id="1.10.357.10">
    <property type="entry name" value="Tetracycline Repressor, domain 2"/>
    <property type="match status" value="1"/>
</dbReference>
<dbReference type="EMBL" id="BMMD01000012">
    <property type="protein sequence ID" value="GGJ83344.1"/>
    <property type="molecule type" value="Genomic_DNA"/>
</dbReference>
<dbReference type="PANTHER" id="PTHR30055">
    <property type="entry name" value="HTH-TYPE TRANSCRIPTIONAL REGULATOR RUTR"/>
    <property type="match status" value="1"/>
</dbReference>
<gene>
    <name evidence="6" type="ORF">GCM10011372_22070</name>
</gene>